<dbReference type="GO" id="GO:0005737">
    <property type="term" value="C:cytoplasm"/>
    <property type="evidence" value="ECO:0007669"/>
    <property type="project" value="TreeGrafter"/>
</dbReference>
<dbReference type="InterPro" id="IPR036188">
    <property type="entry name" value="FAD/NAD-bd_sf"/>
</dbReference>
<dbReference type="PANTHER" id="PTHR43735:SF24">
    <property type="entry name" value="NUCLEOTIDE-DISULPHIDE OXIDOREDUCTASE AMID-LIKE, PUTATIVE (AFU_ORTHOLOGUE AFUA_1G17180)-RELATED"/>
    <property type="match status" value="1"/>
</dbReference>
<dbReference type="InterPro" id="IPR023753">
    <property type="entry name" value="FAD/NAD-binding_dom"/>
</dbReference>
<dbReference type="GO" id="GO:0050660">
    <property type="term" value="F:flavin adenine dinucleotide binding"/>
    <property type="evidence" value="ECO:0007669"/>
    <property type="project" value="TreeGrafter"/>
</dbReference>
<protein>
    <submittedName>
        <fullName evidence="2">Apoptosis-inducing factor-like protein B</fullName>
    </submittedName>
</protein>
<organism evidence="2 3">
    <name type="scientific">Lachnellula occidentalis</name>
    <dbReference type="NCBI Taxonomy" id="215460"/>
    <lineage>
        <taxon>Eukaryota</taxon>
        <taxon>Fungi</taxon>
        <taxon>Dikarya</taxon>
        <taxon>Ascomycota</taxon>
        <taxon>Pezizomycotina</taxon>
        <taxon>Leotiomycetes</taxon>
        <taxon>Helotiales</taxon>
        <taxon>Lachnaceae</taxon>
        <taxon>Lachnellula</taxon>
    </lineage>
</organism>
<reference evidence="2 3" key="1">
    <citation type="submission" date="2018-05" db="EMBL/GenBank/DDBJ databases">
        <title>Genome sequencing and assembly of the regulated plant pathogen Lachnellula willkommii and related sister species for the development of diagnostic species identification markers.</title>
        <authorList>
            <person name="Giroux E."/>
            <person name="Bilodeau G."/>
        </authorList>
    </citation>
    <scope>NUCLEOTIDE SEQUENCE [LARGE SCALE GENOMIC DNA]</scope>
    <source>
        <strain evidence="2 3">CBS 160.35</strain>
    </source>
</reference>
<proteinExistence type="predicted"/>
<keyword evidence="3" id="KW-1185">Reference proteome</keyword>
<dbReference type="PANTHER" id="PTHR43735">
    <property type="entry name" value="APOPTOSIS-INDUCING FACTOR 1"/>
    <property type="match status" value="1"/>
</dbReference>
<sequence length="186" mass="20258">MFDADGFYRPHILVVGGAYGGLSVVTNVLNLMAGNAQLTSQLPPPPLGCSIQTPPRVTILDERDGIYHTMGSPLVCASESFASEAWRKFDEIPLINRHNVRSIQGRASAIDMSSRIATYQENSSGPVKQISYDYLVVATGTQRSWPVVPRALNRSGFLRDIQDHTSSIRDAKRAVVVGGGVYLALR</sequence>
<dbReference type="Pfam" id="PF07992">
    <property type="entry name" value="Pyr_redox_2"/>
    <property type="match status" value="1"/>
</dbReference>
<comment type="caution">
    <text evidence="2">The sequence shown here is derived from an EMBL/GenBank/DDBJ whole genome shotgun (WGS) entry which is preliminary data.</text>
</comment>
<dbReference type="SUPFAM" id="SSF51905">
    <property type="entry name" value="FAD/NAD(P)-binding domain"/>
    <property type="match status" value="1"/>
</dbReference>
<dbReference type="Gene3D" id="3.50.50.100">
    <property type="match status" value="1"/>
</dbReference>
<evidence type="ECO:0000259" key="1">
    <source>
        <dbReference type="Pfam" id="PF07992"/>
    </source>
</evidence>
<accession>A0A8H8RRF2</accession>
<name>A0A8H8RRF2_9HELO</name>
<dbReference type="AlphaFoldDB" id="A0A8H8RRF2"/>
<dbReference type="OrthoDB" id="202203at2759"/>
<dbReference type="EMBL" id="QGMI01000554">
    <property type="protein sequence ID" value="TVY39017.1"/>
    <property type="molecule type" value="Genomic_DNA"/>
</dbReference>
<gene>
    <name evidence="2" type="primary">aifB</name>
    <name evidence="2" type="ORF">LOCC1_G003678</name>
</gene>
<evidence type="ECO:0000313" key="3">
    <source>
        <dbReference type="Proteomes" id="UP000443090"/>
    </source>
</evidence>
<dbReference type="Proteomes" id="UP000443090">
    <property type="component" value="Unassembled WGS sequence"/>
</dbReference>
<dbReference type="GO" id="GO:0004174">
    <property type="term" value="F:electron-transferring-flavoprotein dehydrogenase activity"/>
    <property type="evidence" value="ECO:0007669"/>
    <property type="project" value="TreeGrafter"/>
</dbReference>
<evidence type="ECO:0000313" key="2">
    <source>
        <dbReference type="EMBL" id="TVY39017.1"/>
    </source>
</evidence>
<feature type="domain" description="FAD/NAD(P)-binding" evidence="1">
    <location>
        <begin position="12"/>
        <end position="181"/>
    </location>
</feature>